<evidence type="ECO:0000259" key="2">
    <source>
        <dbReference type="Pfam" id="PF01261"/>
    </source>
</evidence>
<dbReference type="EMBL" id="BSVB01000001">
    <property type="protein sequence ID" value="GMA95959.1"/>
    <property type="molecule type" value="Genomic_DNA"/>
</dbReference>
<evidence type="ECO:0000313" key="4">
    <source>
        <dbReference type="Proteomes" id="UP001157034"/>
    </source>
</evidence>
<keyword evidence="4" id="KW-1185">Reference proteome</keyword>
<dbReference type="PANTHER" id="PTHR12110:SF41">
    <property type="entry name" value="INOSOSE DEHYDRATASE"/>
    <property type="match status" value="1"/>
</dbReference>
<dbReference type="InterPro" id="IPR013022">
    <property type="entry name" value="Xyl_isomerase-like_TIM-brl"/>
</dbReference>
<accession>A0ABQ6KAD6</accession>
<reference evidence="4" key="1">
    <citation type="journal article" date="2019" name="Int. J. Syst. Evol. Microbiol.">
        <title>The Global Catalogue of Microorganisms (GCM) 10K type strain sequencing project: providing services to taxonomists for standard genome sequencing and annotation.</title>
        <authorList>
            <consortium name="The Broad Institute Genomics Platform"/>
            <consortium name="The Broad Institute Genome Sequencing Center for Infectious Disease"/>
            <person name="Wu L."/>
            <person name="Ma J."/>
        </authorList>
    </citation>
    <scope>NUCLEOTIDE SEQUENCE [LARGE SCALE GENOMIC DNA]</scope>
    <source>
        <strain evidence="4">NBRC 108894</strain>
    </source>
</reference>
<dbReference type="SUPFAM" id="SSF51658">
    <property type="entry name" value="Xylose isomerase-like"/>
    <property type="match status" value="1"/>
</dbReference>
<feature type="domain" description="Xylose isomerase-like TIM barrel" evidence="2">
    <location>
        <begin position="19"/>
        <end position="184"/>
    </location>
</feature>
<dbReference type="Proteomes" id="UP001157034">
    <property type="component" value="Unassembled WGS sequence"/>
</dbReference>
<name>A0ABQ6KAD6_9MICO</name>
<dbReference type="Gene3D" id="3.20.20.150">
    <property type="entry name" value="Divalent-metal-dependent TIM barrel enzymes"/>
    <property type="match status" value="1"/>
</dbReference>
<comment type="caution">
    <text evidence="3">The sequence shown here is derived from an EMBL/GenBank/DDBJ whole genome shotgun (WGS) entry which is preliminary data.</text>
</comment>
<evidence type="ECO:0000256" key="1">
    <source>
        <dbReference type="ARBA" id="ARBA00023277"/>
    </source>
</evidence>
<dbReference type="InterPro" id="IPR050312">
    <property type="entry name" value="IolE/XylAMocC-like"/>
</dbReference>
<dbReference type="InterPro" id="IPR036237">
    <property type="entry name" value="Xyl_isomerase-like_sf"/>
</dbReference>
<protein>
    <recommendedName>
        <fullName evidence="2">Xylose isomerase-like TIM barrel domain-containing protein</fullName>
    </recommendedName>
</protein>
<dbReference type="PANTHER" id="PTHR12110">
    <property type="entry name" value="HYDROXYPYRUVATE ISOMERASE"/>
    <property type="match status" value="1"/>
</dbReference>
<proteinExistence type="predicted"/>
<dbReference type="Pfam" id="PF01261">
    <property type="entry name" value="AP_endonuc_2"/>
    <property type="match status" value="1"/>
</dbReference>
<sequence length="240" mass="26289">MQLYSTKDHLGPELRGTLRRLAELGYTDVEPYDVLGQTDELAAGLAETGLEARTAHVKITDLDRDAVLAAARRLGIGTVVVPWVDKARFATADDVHALATEINEAAAFYADHGIRTGYHNHDFEFSSMIDGRHAWELLVEALDPAIVLQVDTYWASVGGADVFALIPAHLDRIRMLHVKNEPPDADDPPARVDITGRMDEVVALAAPALELAVVEVVVDGDVFAVLERNRRFFAELLEAT</sequence>
<organism evidence="3 4">
    <name type="scientific">Pseudolysinimonas kribbensis</name>
    <dbReference type="NCBI Taxonomy" id="433641"/>
    <lineage>
        <taxon>Bacteria</taxon>
        <taxon>Bacillati</taxon>
        <taxon>Actinomycetota</taxon>
        <taxon>Actinomycetes</taxon>
        <taxon>Micrococcales</taxon>
        <taxon>Microbacteriaceae</taxon>
        <taxon>Pseudolysinimonas</taxon>
    </lineage>
</organism>
<keyword evidence="1" id="KW-0119">Carbohydrate metabolism</keyword>
<gene>
    <name evidence="3" type="ORF">GCM10025881_27830</name>
</gene>
<evidence type="ECO:0000313" key="3">
    <source>
        <dbReference type="EMBL" id="GMA95959.1"/>
    </source>
</evidence>